<reference evidence="4" key="1">
    <citation type="journal article" date="2019" name="Int. J. Syst. Evol. Microbiol.">
        <title>The Global Catalogue of Microorganisms (GCM) 10K type strain sequencing project: providing services to taxonomists for standard genome sequencing and annotation.</title>
        <authorList>
            <consortium name="The Broad Institute Genomics Platform"/>
            <consortium name="The Broad Institute Genome Sequencing Center for Infectious Disease"/>
            <person name="Wu L."/>
            <person name="Ma J."/>
        </authorList>
    </citation>
    <scope>NUCLEOTIDE SEQUENCE [LARGE SCALE GENOMIC DNA]</scope>
    <source>
        <strain evidence="4">KCTC 52141</strain>
    </source>
</reference>
<evidence type="ECO:0000256" key="1">
    <source>
        <dbReference type="SAM" id="MobiDB-lite"/>
    </source>
</evidence>
<comment type="caution">
    <text evidence="3">The sequence shown here is derived from an EMBL/GenBank/DDBJ whole genome shotgun (WGS) entry which is preliminary data.</text>
</comment>
<protein>
    <submittedName>
        <fullName evidence="3">Zonular occludens toxin family protein</fullName>
    </submittedName>
</protein>
<evidence type="ECO:0000259" key="2">
    <source>
        <dbReference type="Pfam" id="PF05707"/>
    </source>
</evidence>
<accession>A0ABV7HSK0</accession>
<dbReference type="InterPro" id="IPR027417">
    <property type="entry name" value="P-loop_NTPase"/>
</dbReference>
<keyword evidence="4" id="KW-1185">Reference proteome</keyword>
<dbReference type="Pfam" id="PF05707">
    <property type="entry name" value="Zot"/>
    <property type="match status" value="1"/>
</dbReference>
<dbReference type="EMBL" id="JBHRTL010000006">
    <property type="protein sequence ID" value="MFC3155713.1"/>
    <property type="molecule type" value="Genomic_DNA"/>
</dbReference>
<name>A0ABV7HSK0_9GAMM</name>
<sequence length="430" mass="48208">MTAVIHHGPPGSYKTFALVQRVIIPELIKGRTVVTNVRGVELDAIAAQYGVELPEQSRLIYVEPDIAGYKHMARFFHWVPLGALIVMDEGQRVYPTRERSLSHLDQATDNVFSDESGTVQTDDDGNHIFRPYNIENALDQHRHYNWDIYISTTNIGKINGEIRKVVEWSYRHRNNSGLLPWYKNTWTEFRHDAEQSGKSISHYSGTPKKYKADPKAFACYKSTATGKAKESSENISVFRDPKVRMLLGLLICAGVYISVVGYQKYQDVQARINPDKSKAVENGQDVSLVRPENDRAGTGMGNRVLNAQPSGSLGPRLSGVDLIASGAKLYFTGSVNRKLWFSLVLCDEGPACEIPLKSDDLELVGYDVLRRSQSFVKLVHTETGRIVIASHKPADTRLYTPPERSRNSNQQSPNFQFVSPEGDVFKPVPL</sequence>
<proteinExistence type="predicted"/>
<evidence type="ECO:0000313" key="3">
    <source>
        <dbReference type="EMBL" id="MFC3155713.1"/>
    </source>
</evidence>
<organism evidence="3 4">
    <name type="scientific">Gilvimarinus japonicus</name>
    <dbReference type="NCBI Taxonomy" id="1796469"/>
    <lineage>
        <taxon>Bacteria</taxon>
        <taxon>Pseudomonadati</taxon>
        <taxon>Pseudomonadota</taxon>
        <taxon>Gammaproteobacteria</taxon>
        <taxon>Cellvibrionales</taxon>
        <taxon>Cellvibrionaceae</taxon>
        <taxon>Gilvimarinus</taxon>
    </lineage>
</organism>
<feature type="domain" description="Zona occludens toxin N-terminal" evidence="2">
    <location>
        <begin position="4"/>
        <end position="227"/>
    </location>
</feature>
<feature type="region of interest" description="Disordered" evidence="1">
    <location>
        <begin position="396"/>
        <end position="430"/>
    </location>
</feature>
<dbReference type="Proteomes" id="UP001595548">
    <property type="component" value="Unassembled WGS sequence"/>
</dbReference>
<dbReference type="InterPro" id="IPR008900">
    <property type="entry name" value="Zot_N"/>
</dbReference>
<feature type="compositionally biased region" description="Polar residues" evidence="1">
    <location>
        <begin position="407"/>
        <end position="417"/>
    </location>
</feature>
<dbReference type="Gene3D" id="3.40.50.300">
    <property type="entry name" value="P-loop containing nucleotide triphosphate hydrolases"/>
    <property type="match status" value="1"/>
</dbReference>
<evidence type="ECO:0000313" key="4">
    <source>
        <dbReference type="Proteomes" id="UP001595548"/>
    </source>
</evidence>
<dbReference type="RefSeq" id="WP_382416567.1">
    <property type="nucleotide sequence ID" value="NZ_AP031500.1"/>
</dbReference>
<gene>
    <name evidence="3" type="ORF">ACFOEB_10920</name>
</gene>